<dbReference type="SUPFAM" id="SSF53474">
    <property type="entry name" value="alpha/beta-Hydrolases"/>
    <property type="match status" value="2"/>
</dbReference>
<name>A0A2I0A2A7_9ASPA</name>
<dbReference type="Gene3D" id="3.40.50.1820">
    <property type="entry name" value="alpha/beta hydrolase"/>
    <property type="match status" value="2"/>
</dbReference>
<comment type="similarity">
    <text evidence="1">Belongs to the peptidase S10 family.</text>
</comment>
<gene>
    <name evidence="4" type="primary">SCPL52</name>
    <name evidence="4" type="ORF">AXF42_Ash004220</name>
</gene>
<dbReference type="AlphaFoldDB" id="A0A2I0A2A7"/>
<keyword evidence="4" id="KW-0378">Hydrolase</keyword>
<keyword evidence="4" id="KW-0121">Carboxypeptidase</keyword>
<dbReference type="OrthoDB" id="1912352at2759"/>
<feature type="compositionally biased region" description="Low complexity" evidence="2">
    <location>
        <begin position="14"/>
        <end position="23"/>
    </location>
</feature>
<evidence type="ECO:0000313" key="5">
    <source>
        <dbReference type="Proteomes" id="UP000236161"/>
    </source>
</evidence>
<dbReference type="GO" id="GO:0019748">
    <property type="term" value="P:secondary metabolic process"/>
    <property type="evidence" value="ECO:0007669"/>
    <property type="project" value="TreeGrafter"/>
</dbReference>
<evidence type="ECO:0000256" key="1">
    <source>
        <dbReference type="ARBA" id="ARBA00009431"/>
    </source>
</evidence>
<keyword evidence="3" id="KW-1133">Transmembrane helix</keyword>
<keyword evidence="4" id="KW-0645">Protease</keyword>
<dbReference type="Proteomes" id="UP000236161">
    <property type="component" value="Unassembled WGS sequence"/>
</dbReference>
<dbReference type="PANTHER" id="PTHR11802:SF461">
    <property type="entry name" value="OS02G0687900 PROTEIN"/>
    <property type="match status" value="1"/>
</dbReference>
<dbReference type="GO" id="GO:0016747">
    <property type="term" value="F:acyltransferase activity, transferring groups other than amino-acyl groups"/>
    <property type="evidence" value="ECO:0007669"/>
    <property type="project" value="TreeGrafter"/>
</dbReference>
<keyword evidence="5" id="KW-1185">Reference proteome</keyword>
<dbReference type="GO" id="GO:0004185">
    <property type="term" value="F:serine-type carboxypeptidase activity"/>
    <property type="evidence" value="ECO:0007669"/>
    <property type="project" value="UniProtKB-EC"/>
</dbReference>
<proteinExistence type="inferred from homology"/>
<reference evidence="4 5" key="1">
    <citation type="journal article" date="2017" name="Nature">
        <title>The Apostasia genome and the evolution of orchids.</title>
        <authorList>
            <person name="Zhang G.Q."/>
            <person name="Liu K.W."/>
            <person name="Li Z."/>
            <person name="Lohaus R."/>
            <person name="Hsiao Y.Y."/>
            <person name="Niu S.C."/>
            <person name="Wang J.Y."/>
            <person name="Lin Y.C."/>
            <person name="Xu Q."/>
            <person name="Chen L.J."/>
            <person name="Yoshida K."/>
            <person name="Fujiwara S."/>
            <person name="Wang Z.W."/>
            <person name="Zhang Y.Q."/>
            <person name="Mitsuda N."/>
            <person name="Wang M."/>
            <person name="Liu G.H."/>
            <person name="Pecoraro L."/>
            <person name="Huang H.X."/>
            <person name="Xiao X.J."/>
            <person name="Lin M."/>
            <person name="Wu X.Y."/>
            <person name="Wu W.L."/>
            <person name="Chen Y.Y."/>
            <person name="Chang S.B."/>
            <person name="Sakamoto S."/>
            <person name="Ohme-Takagi M."/>
            <person name="Yagi M."/>
            <person name="Zeng S.J."/>
            <person name="Shen C.Y."/>
            <person name="Yeh C.M."/>
            <person name="Luo Y.B."/>
            <person name="Tsai W.C."/>
            <person name="Van de Peer Y."/>
            <person name="Liu Z.J."/>
        </authorList>
    </citation>
    <scope>NUCLEOTIDE SEQUENCE [LARGE SCALE GENOMIC DNA]</scope>
    <source>
        <strain evidence="5">cv. Shenzhen</strain>
        <tissue evidence="4">Stem</tissue>
    </source>
</reference>
<accession>A0A2I0A2A7</accession>
<dbReference type="Pfam" id="PF00450">
    <property type="entry name" value="Peptidase_S10"/>
    <property type="match status" value="2"/>
</dbReference>
<dbReference type="GO" id="GO:0006508">
    <property type="term" value="P:proteolysis"/>
    <property type="evidence" value="ECO:0007669"/>
    <property type="project" value="InterPro"/>
</dbReference>
<dbReference type="EC" id="3.4.16.5" evidence="4"/>
<keyword evidence="3" id="KW-0472">Membrane</keyword>
<feature type="transmembrane region" description="Helical" evidence="3">
    <location>
        <begin position="100"/>
        <end position="127"/>
    </location>
</feature>
<dbReference type="InterPro" id="IPR029058">
    <property type="entry name" value="AB_hydrolase_fold"/>
</dbReference>
<dbReference type="EMBL" id="KZ452037">
    <property type="protein sequence ID" value="PKA49679.1"/>
    <property type="molecule type" value="Genomic_DNA"/>
</dbReference>
<keyword evidence="3" id="KW-0812">Transmembrane</keyword>
<evidence type="ECO:0000313" key="4">
    <source>
        <dbReference type="EMBL" id="PKA49679.1"/>
    </source>
</evidence>
<evidence type="ECO:0000256" key="2">
    <source>
        <dbReference type="SAM" id="MobiDB-lite"/>
    </source>
</evidence>
<protein>
    <submittedName>
        <fullName evidence="4">Serine carboxypeptidase-like 52</fullName>
        <ecNumber evidence="4">3.4.16.5</ecNumber>
    </submittedName>
</protein>
<sequence>MRRKSEANGEQGFSRRSSSSSSSSMSSWCNILLQILFLFFSNLCLSPGCLSAVRISHLPGFEGELPFHLETGYVTVDEQSGAELFYYFVESERKPKADPLVLWLVGGPYCSAMGGLALSIGVLSYYWSNNNLTKEALHIKEETVGEWQRCRRDLNNYTYNMGSSVPYHLDLMSRGYRALVYSGDHDLDVPFIGTLEWMRSLNFSVIQEWHSWHAGGQVAGYSVLFSNNLTFATVKGGSHTPADNTPMQCFAMFERWISHELL</sequence>
<organism evidence="4 5">
    <name type="scientific">Apostasia shenzhenica</name>
    <dbReference type="NCBI Taxonomy" id="1088818"/>
    <lineage>
        <taxon>Eukaryota</taxon>
        <taxon>Viridiplantae</taxon>
        <taxon>Streptophyta</taxon>
        <taxon>Embryophyta</taxon>
        <taxon>Tracheophyta</taxon>
        <taxon>Spermatophyta</taxon>
        <taxon>Magnoliopsida</taxon>
        <taxon>Liliopsida</taxon>
        <taxon>Asparagales</taxon>
        <taxon>Orchidaceae</taxon>
        <taxon>Apostasioideae</taxon>
        <taxon>Apostasia</taxon>
    </lineage>
</organism>
<dbReference type="InterPro" id="IPR001563">
    <property type="entry name" value="Peptidase_S10"/>
</dbReference>
<feature type="region of interest" description="Disordered" evidence="2">
    <location>
        <begin position="1"/>
        <end position="23"/>
    </location>
</feature>
<dbReference type="PANTHER" id="PTHR11802">
    <property type="entry name" value="SERINE PROTEASE FAMILY S10 SERINE CARBOXYPEPTIDASE"/>
    <property type="match status" value="1"/>
</dbReference>
<dbReference type="FunFam" id="3.40.50.12670:FF:000002">
    <property type="entry name" value="Carboxypeptidase"/>
    <property type="match status" value="1"/>
</dbReference>
<evidence type="ECO:0000256" key="3">
    <source>
        <dbReference type="SAM" id="Phobius"/>
    </source>
</evidence>